<accession>A0A432MJ65</accession>
<proteinExistence type="predicted"/>
<reference evidence="2 3" key="2">
    <citation type="submission" date="2019-01" db="EMBL/GenBank/DDBJ databases">
        <title>Tautonia sociabilis, a novel thermotolerant planctomycete of Isosphaeraceae family, isolated from a 4000 m deep subterranean habitat.</title>
        <authorList>
            <person name="Kovaleva O.L."/>
            <person name="Elcheninov A.G."/>
            <person name="Van Heerden E."/>
            <person name="Toshchakov S.V."/>
            <person name="Novikov A."/>
            <person name="Bonch-Osmolovskaya E.A."/>
            <person name="Kublanov I.V."/>
        </authorList>
    </citation>
    <scope>NUCLEOTIDE SEQUENCE [LARGE SCALE GENOMIC DNA]</scope>
    <source>
        <strain evidence="2 3">GM2012</strain>
    </source>
</reference>
<evidence type="ECO:0000313" key="2">
    <source>
        <dbReference type="EMBL" id="RUL87196.1"/>
    </source>
</evidence>
<dbReference type="RefSeq" id="WP_126725893.1">
    <property type="nucleotide sequence ID" value="NZ_RYZH01000024.1"/>
</dbReference>
<dbReference type="OrthoDB" id="267082at2"/>
<name>A0A432MJ65_9BACT</name>
<evidence type="ECO:0008006" key="4">
    <source>
        <dbReference type="Google" id="ProtNLM"/>
    </source>
</evidence>
<sequence length="153" mass="16238">MPDDLGEQPEETGSPAGEVSARVGIKVGGAEVAFTLSVPSGTVGPEVLLPIARGLEEIAERVAEEAVERSGKAISCAKGCGACCRQLVPISPLEAHQLRELVASLPKPRRSEVRDRFTEAIRRLGEAGLLEAMRDPGAVPVADCKRFALDYFD</sequence>
<dbReference type="AlphaFoldDB" id="A0A432MJ65"/>
<reference evidence="2 3" key="1">
    <citation type="submission" date="2018-12" db="EMBL/GenBank/DDBJ databases">
        <authorList>
            <person name="Toschakov S.V."/>
        </authorList>
    </citation>
    <scope>NUCLEOTIDE SEQUENCE [LARGE SCALE GENOMIC DNA]</scope>
    <source>
        <strain evidence="2 3">GM2012</strain>
    </source>
</reference>
<feature type="region of interest" description="Disordered" evidence="1">
    <location>
        <begin position="1"/>
        <end position="20"/>
    </location>
</feature>
<dbReference type="EMBL" id="RYZH01000024">
    <property type="protein sequence ID" value="RUL87196.1"/>
    <property type="molecule type" value="Genomic_DNA"/>
</dbReference>
<keyword evidence="3" id="KW-1185">Reference proteome</keyword>
<evidence type="ECO:0000256" key="1">
    <source>
        <dbReference type="SAM" id="MobiDB-lite"/>
    </source>
</evidence>
<organism evidence="2 3">
    <name type="scientific">Tautonia sociabilis</name>
    <dbReference type="NCBI Taxonomy" id="2080755"/>
    <lineage>
        <taxon>Bacteria</taxon>
        <taxon>Pseudomonadati</taxon>
        <taxon>Planctomycetota</taxon>
        <taxon>Planctomycetia</taxon>
        <taxon>Isosphaerales</taxon>
        <taxon>Isosphaeraceae</taxon>
        <taxon>Tautonia</taxon>
    </lineage>
</organism>
<feature type="compositionally biased region" description="Acidic residues" evidence="1">
    <location>
        <begin position="1"/>
        <end position="10"/>
    </location>
</feature>
<comment type="caution">
    <text evidence="2">The sequence shown here is derived from an EMBL/GenBank/DDBJ whole genome shotgun (WGS) entry which is preliminary data.</text>
</comment>
<dbReference type="Proteomes" id="UP000280296">
    <property type="component" value="Unassembled WGS sequence"/>
</dbReference>
<evidence type="ECO:0000313" key="3">
    <source>
        <dbReference type="Proteomes" id="UP000280296"/>
    </source>
</evidence>
<gene>
    <name evidence="2" type="ORF">TsocGM_13280</name>
</gene>
<protein>
    <recommendedName>
        <fullName evidence="4">YkgJ family cysteine cluster protein</fullName>
    </recommendedName>
</protein>